<evidence type="ECO:0008006" key="4">
    <source>
        <dbReference type="Google" id="ProtNLM"/>
    </source>
</evidence>
<accession>A0A8X7BW90</accession>
<dbReference type="OrthoDB" id="6436482at2759"/>
<gene>
    <name evidence="2" type="primary">AVEN_74546_1</name>
    <name evidence="2" type="ORF">TNIN_61941</name>
</gene>
<protein>
    <recommendedName>
        <fullName evidence="4">Apple domain-containing protein</fullName>
    </recommendedName>
</protein>
<feature type="region of interest" description="Disordered" evidence="1">
    <location>
        <begin position="115"/>
        <end position="334"/>
    </location>
</feature>
<dbReference type="EMBL" id="BMAV01005910">
    <property type="protein sequence ID" value="GFY47341.1"/>
    <property type="molecule type" value="Genomic_DNA"/>
</dbReference>
<evidence type="ECO:0000313" key="2">
    <source>
        <dbReference type="EMBL" id="GFY47341.1"/>
    </source>
</evidence>
<dbReference type="AlphaFoldDB" id="A0A8X7BW90"/>
<organism evidence="2 3">
    <name type="scientific">Trichonephila inaurata madagascariensis</name>
    <dbReference type="NCBI Taxonomy" id="2747483"/>
    <lineage>
        <taxon>Eukaryota</taxon>
        <taxon>Metazoa</taxon>
        <taxon>Ecdysozoa</taxon>
        <taxon>Arthropoda</taxon>
        <taxon>Chelicerata</taxon>
        <taxon>Arachnida</taxon>
        <taxon>Araneae</taxon>
        <taxon>Araneomorphae</taxon>
        <taxon>Entelegynae</taxon>
        <taxon>Araneoidea</taxon>
        <taxon>Nephilidae</taxon>
        <taxon>Trichonephila</taxon>
        <taxon>Trichonephila inaurata</taxon>
    </lineage>
</organism>
<dbReference type="Proteomes" id="UP000886998">
    <property type="component" value="Unassembled WGS sequence"/>
</dbReference>
<sequence length="508" mass="54607">MLLCWMDTVSTSEVFVTTTQFHFWFNDKLHKDWILESYEDSHMVTCLQKCRSDSDCTGLALGPVQEDTEDYARTCHTLKGINEMDCSSDEDCKQEGFQVYHISKPLTTTTTEIPKTSTTTTTEVTSTTEKETTTTSTEILTTTTTTQEPTTTTTAKPTTTTTTERTTTTTTTEPTTTKEPTTTTTTEAATTTTAKPTTTTTTKPTTTTTEVTSTTTTEPTTTTTKPTTTTTAEPTTTTTADPTTTTTTEPTTTTTAEPTTTTTTEPTTTTTTEPTTTTTTKPTTTTTAEPTTTTTTKATTTTTTEAPTTTTTEATTTTTKAPTTTTTMPTTTTTESSCSGKYGNSYYGACDSQTYEGGGCQGQSKTIVCSGSYRAKQHVLGLSANAPLFTDITMEVNCKDEFNDNIYEMDIPKTAYKPFSGKLGCEDGQTITGIDVCFEGDLKYVAIECNTLTYNFKLKGSVEKSGNSKADPSKAACPGDKAMISLQLNKDEEGNIEVAITCDKIVRK</sequence>
<comment type="caution">
    <text evidence="2">The sequence shown here is derived from an EMBL/GenBank/DDBJ whole genome shotgun (WGS) entry which is preliminary data.</text>
</comment>
<name>A0A8X7BW90_9ARAC</name>
<evidence type="ECO:0000313" key="3">
    <source>
        <dbReference type="Proteomes" id="UP000886998"/>
    </source>
</evidence>
<reference evidence="2" key="1">
    <citation type="submission" date="2020-08" db="EMBL/GenBank/DDBJ databases">
        <title>Multicomponent nature underlies the extraordinary mechanical properties of spider dragline silk.</title>
        <authorList>
            <person name="Kono N."/>
            <person name="Nakamura H."/>
            <person name="Mori M."/>
            <person name="Yoshida Y."/>
            <person name="Ohtoshi R."/>
            <person name="Malay A.D."/>
            <person name="Moran D.A.P."/>
            <person name="Tomita M."/>
            <person name="Numata K."/>
            <person name="Arakawa K."/>
        </authorList>
    </citation>
    <scope>NUCLEOTIDE SEQUENCE</scope>
</reference>
<evidence type="ECO:0000256" key="1">
    <source>
        <dbReference type="SAM" id="MobiDB-lite"/>
    </source>
</evidence>
<proteinExistence type="predicted"/>
<keyword evidence="3" id="KW-1185">Reference proteome</keyword>